<dbReference type="EMBL" id="GBXM01064260">
    <property type="protein sequence ID" value="JAH44317.1"/>
    <property type="molecule type" value="Transcribed_RNA"/>
</dbReference>
<accession>A0A0E9SSV1</accession>
<organism evidence="1">
    <name type="scientific">Anguilla anguilla</name>
    <name type="common">European freshwater eel</name>
    <name type="synonym">Muraena anguilla</name>
    <dbReference type="NCBI Taxonomy" id="7936"/>
    <lineage>
        <taxon>Eukaryota</taxon>
        <taxon>Metazoa</taxon>
        <taxon>Chordata</taxon>
        <taxon>Craniata</taxon>
        <taxon>Vertebrata</taxon>
        <taxon>Euteleostomi</taxon>
        <taxon>Actinopterygii</taxon>
        <taxon>Neopterygii</taxon>
        <taxon>Teleostei</taxon>
        <taxon>Anguilliformes</taxon>
        <taxon>Anguillidae</taxon>
        <taxon>Anguilla</taxon>
    </lineage>
</organism>
<reference evidence="1" key="1">
    <citation type="submission" date="2014-11" db="EMBL/GenBank/DDBJ databases">
        <authorList>
            <person name="Amaro Gonzalez C."/>
        </authorList>
    </citation>
    <scope>NUCLEOTIDE SEQUENCE</scope>
</reference>
<dbReference type="AlphaFoldDB" id="A0A0E9SSV1"/>
<sequence length="66" mass="7481">MCVYVWRVCQLCLNRSSCVTARKPTFGSFITHNCLISHHSLLPSRGNPIHLVAFQNVMLFILMAGF</sequence>
<proteinExistence type="predicted"/>
<name>A0A0E9SSV1_ANGAN</name>
<evidence type="ECO:0000313" key="1">
    <source>
        <dbReference type="EMBL" id="JAH44317.1"/>
    </source>
</evidence>
<reference evidence="1" key="2">
    <citation type="journal article" date="2015" name="Fish Shellfish Immunol.">
        <title>Early steps in the European eel (Anguilla anguilla)-Vibrio vulnificus interaction in the gills: Role of the RtxA13 toxin.</title>
        <authorList>
            <person name="Callol A."/>
            <person name="Pajuelo D."/>
            <person name="Ebbesson L."/>
            <person name="Teles M."/>
            <person name="MacKenzie S."/>
            <person name="Amaro C."/>
        </authorList>
    </citation>
    <scope>NUCLEOTIDE SEQUENCE</scope>
</reference>
<protein>
    <submittedName>
        <fullName evidence="1">Uncharacterized protein</fullName>
    </submittedName>
</protein>